<protein>
    <submittedName>
        <fullName evidence="2">Uncharacterized protein</fullName>
    </submittedName>
</protein>
<keyword evidence="1" id="KW-0472">Membrane</keyword>
<dbReference type="AlphaFoldDB" id="A0A4Y7JQ36"/>
<keyword evidence="3" id="KW-1185">Reference proteome</keyword>
<gene>
    <name evidence="2" type="ORF">C5167_023927</name>
</gene>
<dbReference type="Gramene" id="RZC62142">
    <property type="protein sequence ID" value="RZC62142"/>
    <property type="gene ID" value="C5167_023927"/>
</dbReference>
<reference evidence="2 3" key="1">
    <citation type="journal article" date="2018" name="Science">
        <title>The opium poppy genome and morphinan production.</title>
        <authorList>
            <person name="Guo L."/>
            <person name="Winzer T."/>
            <person name="Yang X."/>
            <person name="Li Y."/>
            <person name="Ning Z."/>
            <person name="He Z."/>
            <person name="Teodor R."/>
            <person name="Lu Y."/>
            <person name="Bowser T.A."/>
            <person name="Graham I.A."/>
            <person name="Ye K."/>
        </authorList>
    </citation>
    <scope>NUCLEOTIDE SEQUENCE [LARGE SCALE GENOMIC DNA]</scope>
    <source>
        <strain evidence="3">cv. HN1</strain>
        <tissue evidence="2">Leaves</tissue>
    </source>
</reference>
<dbReference type="Proteomes" id="UP000316621">
    <property type="component" value="Chromosome 5"/>
</dbReference>
<proteinExistence type="predicted"/>
<name>A0A4Y7JQ36_PAPSO</name>
<evidence type="ECO:0000313" key="2">
    <source>
        <dbReference type="EMBL" id="RZC62142.1"/>
    </source>
</evidence>
<feature type="transmembrane region" description="Helical" evidence="1">
    <location>
        <begin position="6"/>
        <end position="24"/>
    </location>
</feature>
<accession>A0A4Y7JQ36</accession>
<dbReference type="EMBL" id="CM010719">
    <property type="protein sequence ID" value="RZC62142.1"/>
    <property type="molecule type" value="Genomic_DNA"/>
</dbReference>
<evidence type="ECO:0000313" key="3">
    <source>
        <dbReference type="Proteomes" id="UP000316621"/>
    </source>
</evidence>
<keyword evidence="1" id="KW-0812">Transmembrane</keyword>
<keyword evidence="1" id="KW-1133">Transmembrane helix</keyword>
<sequence>MEMELLLLLLRNLITLEVIIVLCCRQNVYRSLLMAFLSSSLDR</sequence>
<organism evidence="2 3">
    <name type="scientific">Papaver somniferum</name>
    <name type="common">Opium poppy</name>
    <dbReference type="NCBI Taxonomy" id="3469"/>
    <lineage>
        <taxon>Eukaryota</taxon>
        <taxon>Viridiplantae</taxon>
        <taxon>Streptophyta</taxon>
        <taxon>Embryophyta</taxon>
        <taxon>Tracheophyta</taxon>
        <taxon>Spermatophyta</taxon>
        <taxon>Magnoliopsida</taxon>
        <taxon>Ranunculales</taxon>
        <taxon>Papaveraceae</taxon>
        <taxon>Papaveroideae</taxon>
        <taxon>Papaver</taxon>
    </lineage>
</organism>
<evidence type="ECO:0000256" key="1">
    <source>
        <dbReference type="SAM" id="Phobius"/>
    </source>
</evidence>